<dbReference type="EMBL" id="JBGMDY010000008">
    <property type="protein sequence ID" value="KAL2325308.1"/>
    <property type="molecule type" value="Genomic_DNA"/>
</dbReference>
<accession>A0ABD1LPQ0</accession>
<reference evidence="1 2" key="1">
    <citation type="submission" date="2024-08" db="EMBL/GenBank/DDBJ databases">
        <title>Insights into the chromosomal genome structure of Flemingia macrophylla.</title>
        <authorList>
            <person name="Ding Y."/>
            <person name="Zhao Y."/>
            <person name="Bi W."/>
            <person name="Wu M."/>
            <person name="Zhao G."/>
            <person name="Gong Y."/>
            <person name="Li W."/>
            <person name="Zhang P."/>
        </authorList>
    </citation>
    <scope>NUCLEOTIDE SEQUENCE [LARGE SCALE GENOMIC DNA]</scope>
    <source>
        <strain evidence="1">DYQJB</strain>
        <tissue evidence="1">Leaf</tissue>
    </source>
</reference>
<name>A0ABD1LPQ0_9FABA</name>
<dbReference type="AlphaFoldDB" id="A0ABD1LPQ0"/>
<keyword evidence="2" id="KW-1185">Reference proteome</keyword>
<gene>
    <name evidence="1" type="ORF">Fmac_024366</name>
</gene>
<organism evidence="1 2">
    <name type="scientific">Flemingia macrophylla</name>
    <dbReference type="NCBI Taxonomy" id="520843"/>
    <lineage>
        <taxon>Eukaryota</taxon>
        <taxon>Viridiplantae</taxon>
        <taxon>Streptophyta</taxon>
        <taxon>Embryophyta</taxon>
        <taxon>Tracheophyta</taxon>
        <taxon>Spermatophyta</taxon>
        <taxon>Magnoliopsida</taxon>
        <taxon>eudicotyledons</taxon>
        <taxon>Gunneridae</taxon>
        <taxon>Pentapetalae</taxon>
        <taxon>rosids</taxon>
        <taxon>fabids</taxon>
        <taxon>Fabales</taxon>
        <taxon>Fabaceae</taxon>
        <taxon>Papilionoideae</taxon>
        <taxon>50 kb inversion clade</taxon>
        <taxon>NPAAA clade</taxon>
        <taxon>indigoferoid/millettioid clade</taxon>
        <taxon>Phaseoleae</taxon>
        <taxon>Flemingia</taxon>
    </lineage>
</organism>
<evidence type="ECO:0000313" key="2">
    <source>
        <dbReference type="Proteomes" id="UP001603857"/>
    </source>
</evidence>
<evidence type="ECO:0000313" key="1">
    <source>
        <dbReference type="EMBL" id="KAL2325308.1"/>
    </source>
</evidence>
<comment type="caution">
    <text evidence="1">The sequence shown here is derived from an EMBL/GenBank/DDBJ whole genome shotgun (WGS) entry which is preliminary data.</text>
</comment>
<sequence length="65" mass="7393">MQSTNVYGCGHFARMLTAYSYTPTSLTKSIDLAGKKWYTNLAPDGIHSKTHWLTCFSESTKIIRY</sequence>
<dbReference type="Proteomes" id="UP001603857">
    <property type="component" value="Unassembled WGS sequence"/>
</dbReference>
<proteinExistence type="predicted"/>
<protein>
    <submittedName>
        <fullName evidence="1">Uncharacterized protein</fullName>
    </submittedName>
</protein>